<keyword evidence="1" id="KW-1133">Transmembrane helix</keyword>
<dbReference type="RefSeq" id="WP_003463694.1">
    <property type="nucleotide sequence ID" value="NZ_APML01000006.1"/>
</dbReference>
<dbReference type="STRING" id="1308866.J416_02109"/>
<dbReference type="OrthoDB" id="2081131at2"/>
<keyword evidence="1" id="KW-0812">Transmembrane</keyword>
<accession>N4WUW1</accession>
<keyword evidence="1" id="KW-0472">Membrane</keyword>
<feature type="transmembrane region" description="Helical" evidence="1">
    <location>
        <begin position="507"/>
        <end position="527"/>
    </location>
</feature>
<evidence type="ECO:0000256" key="1">
    <source>
        <dbReference type="SAM" id="Phobius"/>
    </source>
</evidence>
<keyword evidence="3" id="KW-1185">Reference proteome</keyword>
<name>N4WUW1_9BACI</name>
<dbReference type="PATRIC" id="fig|1308866.3.peg.427"/>
<dbReference type="eggNOG" id="ENOG5033UVZ">
    <property type="taxonomic scope" value="Bacteria"/>
</dbReference>
<gene>
    <name evidence="2" type="ORF">J416_02109</name>
</gene>
<dbReference type="EMBL" id="APML01000006">
    <property type="protein sequence ID" value="ENH98120.1"/>
    <property type="molecule type" value="Genomic_DNA"/>
</dbReference>
<evidence type="ECO:0000313" key="3">
    <source>
        <dbReference type="Proteomes" id="UP000012283"/>
    </source>
</evidence>
<reference evidence="2 3" key="1">
    <citation type="submission" date="2013-03" db="EMBL/GenBank/DDBJ databases">
        <title>Draft genome sequence of Gracibacillus halophilus YIM-C55.5, a moderately halophilic and thermophilic organism from the Xiaochaidamu salt lake.</title>
        <authorList>
            <person name="Sugumar T."/>
            <person name="Polireddy D.R."/>
            <person name="Antony A."/>
            <person name="Madhava Y.R."/>
            <person name="Sivakumar N."/>
        </authorList>
    </citation>
    <scope>NUCLEOTIDE SEQUENCE [LARGE SCALE GENOMIC DNA]</scope>
    <source>
        <strain evidence="2 3">YIM-C55.5</strain>
    </source>
</reference>
<feature type="transmembrane region" description="Helical" evidence="1">
    <location>
        <begin position="534"/>
        <end position="553"/>
    </location>
</feature>
<dbReference type="AlphaFoldDB" id="N4WUW1"/>
<comment type="caution">
    <text evidence="2">The sequence shown here is derived from an EMBL/GenBank/DDBJ whole genome shotgun (WGS) entry which is preliminary data.</text>
</comment>
<organism evidence="2 3">
    <name type="scientific">Gracilibacillus halophilus YIM-C55.5</name>
    <dbReference type="NCBI Taxonomy" id="1308866"/>
    <lineage>
        <taxon>Bacteria</taxon>
        <taxon>Bacillati</taxon>
        <taxon>Bacillota</taxon>
        <taxon>Bacilli</taxon>
        <taxon>Bacillales</taxon>
        <taxon>Bacillaceae</taxon>
        <taxon>Gracilibacillus</taxon>
    </lineage>
</organism>
<proteinExistence type="predicted"/>
<evidence type="ECO:0000313" key="2">
    <source>
        <dbReference type="EMBL" id="ENH98120.1"/>
    </source>
</evidence>
<sequence>MLSDYDYSRFNEIIHEQVKDADGVNFIRYLTGSPDKKYSVICDYEVNENYVFPFDNDSNHNDKIYYGLHPTFDSELVIKGISDGSFRNDHLFEQFLLNNRDKFSLHEEYQSFVESIFAMTVLRMATRFGYKFSYTEKALRTIRKLIKSESVELVEAVTYKFMSSTKEIAFLGGFTDSLLKVLSKSNLVWEFGQNNCLQVMDRSESQKGYDFQSFYCYDVSPELCTGSVYYSGVLPRTYHVSTKESTSNKDIETIILHVERTTFATLDAFDNGEVCNHPLLQTSRQNIAEFFYLEDQAQEILFQKHPNQISREEMFQCVNKYLKYSPNTHTVAVSGNILDFDGNLLLGRRHEDSIDPDTYYCSVNGQSEFADHHVKFYKESVFEDYPTLQPNALARNDFNGELDRETEAELNIDRLSRNWEYYGISLLGIRNNKSIPDQKRRVHFNILAFNKVNESFYDIVMKSQTATEKFENQRIESLSIWFYKNWISRFTHYVNGVIAWISEYSNILTYLIAFLYLFLIGDIESLISGQTKDIVINSVTYLLALIALLHAVIKGVKKFSYNRMIKPYKIKSKYLYGNSNPIDRLSYWMNKQSKIQNAHPIATLMISLYILHKLKK</sequence>
<protein>
    <submittedName>
        <fullName evidence="2">Uncharacterized protein</fullName>
    </submittedName>
</protein>
<feature type="transmembrane region" description="Helical" evidence="1">
    <location>
        <begin position="595"/>
        <end position="611"/>
    </location>
</feature>
<dbReference type="Proteomes" id="UP000012283">
    <property type="component" value="Unassembled WGS sequence"/>
</dbReference>